<dbReference type="InterPro" id="IPR036097">
    <property type="entry name" value="HisK_dim/P_sf"/>
</dbReference>
<comment type="catalytic activity">
    <reaction evidence="1">
        <text>ATP + protein L-histidine = ADP + protein N-phospho-L-histidine.</text>
        <dbReference type="EC" id="2.7.13.3"/>
    </reaction>
</comment>
<dbReference type="EMBL" id="CVRR01000034">
    <property type="protein sequence ID" value="CRL40589.1"/>
    <property type="molecule type" value="Genomic_DNA"/>
</dbReference>
<dbReference type="CDD" id="cd00082">
    <property type="entry name" value="HisKA"/>
    <property type="match status" value="1"/>
</dbReference>
<dbReference type="GO" id="GO:0016036">
    <property type="term" value="P:cellular response to phosphate starvation"/>
    <property type="evidence" value="ECO:0007669"/>
    <property type="project" value="TreeGrafter"/>
</dbReference>
<evidence type="ECO:0000256" key="8">
    <source>
        <dbReference type="SAM" id="Phobius"/>
    </source>
</evidence>
<keyword evidence="7" id="KW-0902">Two-component regulatory system</keyword>
<dbReference type="SUPFAM" id="SSF55874">
    <property type="entry name" value="ATPase domain of HSP90 chaperone/DNA topoisomerase II/histidine kinase"/>
    <property type="match status" value="1"/>
</dbReference>
<organism evidence="10 12">
    <name type="scientific">Roseburia faecis</name>
    <dbReference type="NCBI Taxonomy" id="301302"/>
    <lineage>
        <taxon>Bacteria</taxon>
        <taxon>Bacillati</taxon>
        <taxon>Bacillota</taxon>
        <taxon>Clostridia</taxon>
        <taxon>Lachnospirales</taxon>
        <taxon>Lachnospiraceae</taxon>
        <taxon>Roseburia</taxon>
    </lineage>
</organism>
<reference evidence="10" key="1">
    <citation type="submission" date="2015-05" db="EMBL/GenBank/DDBJ databases">
        <authorList>
            <person name="Wang D.B."/>
            <person name="Wang M."/>
        </authorList>
    </citation>
    <scope>NUCLEOTIDE SEQUENCE [LARGE SCALE GENOMIC DNA]</scope>
    <source>
        <strain evidence="10">M72</strain>
    </source>
</reference>
<comment type="subcellular location">
    <subcellularLocation>
        <location evidence="2">Membrane</location>
    </subcellularLocation>
</comment>
<reference evidence="11 13" key="3">
    <citation type="journal article" date="2019" name="Nat. Med.">
        <title>A library of human gut bacterial isolates paired with longitudinal multiomics data enables mechanistic microbiome research.</title>
        <authorList>
            <person name="Poyet M."/>
            <person name="Groussin M."/>
            <person name="Gibbons S.M."/>
            <person name="Avila-Pacheco J."/>
            <person name="Jiang X."/>
            <person name="Kearney S.M."/>
            <person name="Perrotta A.R."/>
            <person name="Berdy B."/>
            <person name="Zhao S."/>
            <person name="Lieberman T.D."/>
            <person name="Swanson P.K."/>
            <person name="Smith M."/>
            <person name="Roesemann S."/>
            <person name="Alexander J.E."/>
            <person name="Rich S.A."/>
            <person name="Livny J."/>
            <person name="Vlamakis H."/>
            <person name="Clish C."/>
            <person name="Bullock K."/>
            <person name="Deik A."/>
            <person name="Scott J."/>
            <person name="Pierce K.A."/>
            <person name="Xavier R.J."/>
            <person name="Alm E.J."/>
        </authorList>
    </citation>
    <scope>NUCLEOTIDE SEQUENCE [LARGE SCALE GENOMIC DNA]</scope>
    <source>
        <strain evidence="11 13">BIOML-A1</strain>
    </source>
</reference>
<dbReference type="EMBL" id="WNAL01000005">
    <property type="protein sequence ID" value="MTR80739.1"/>
    <property type="molecule type" value="Genomic_DNA"/>
</dbReference>
<dbReference type="GO" id="GO:0000155">
    <property type="term" value="F:phosphorelay sensor kinase activity"/>
    <property type="evidence" value="ECO:0007669"/>
    <property type="project" value="InterPro"/>
</dbReference>
<reference evidence="12" key="2">
    <citation type="submission" date="2015-05" db="EMBL/GenBank/DDBJ databases">
        <authorList>
            <consortium name="Pathogen Informatics"/>
        </authorList>
    </citation>
    <scope>NUCLEOTIDE SEQUENCE [LARGE SCALE GENOMIC DNA]</scope>
    <source>
        <strain evidence="12">M72</strain>
    </source>
</reference>
<keyword evidence="4" id="KW-0597">Phosphoprotein</keyword>
<proteinExistence type="predicted"/>
<keyword evidence="6 10" id="KW-0418">Kinase</keyword>
<dbReference type="InterPro" id="IPR003594">
    <property type="entry name" value="HATPase_dom"/>
</dbReference>
<evidence type="ECO:0000256" key="4">
    <source>
        <dbReference type="ARBA" id="ARBA00022553"/>
    </source>
</evidence>
<keyword evidence="8" id="KW-0472">Membrane</keyword>
<keyword evidence="8" id="KW-0812">Transmembrane</keyword>
<accession>A0A0M6WTR3</accession>
<dbReference type="EC" id="2.7.13.3" evidence="3"/>
<dbReference type="Gene3D" id="1.10.287.130">
    <property type="match status" value="1"/>
</dbReference>
<dbReference type="RefSeq" id="WP_006859034.1">
    <property type="nucleotide sequence ID" value="NZ_CP173697.1"/>
</dbReference>
<feature type="transmembrane region" description="Helical" evidence="8">
    <location>
        <begin position="12"/>
        <end position="33"/>
    </location>
</feature>
<evidence type="ECO:0000256" key="6">
    <source>
        <dbReference type="ARBA" id="ARBA00022777"/>
    </source>
</evidence>
<sequence>MNLNNLSAKKICRLVSAGMVFSMLVITGIFGGIMQDIRIFIVGGTLTLCAFFWIWLLVLIFGKRLSHFTSNLCRTLDNMIDGNEELQKSNDSETLFARINHRLIRLYEIMQKNRHKVDMERQELQMLISDISHQVKTPVSNLQMVTDTLLTKPVSEEERMDFLQGIRSQTDKLDFLFQALVKTSRLETGAIRLEKKDSSLFHTLAQAMSSIVYAAEKKEIAVSVDCPENLIISHDSKWTSEALFNLLDNAVKYTPSGGKISVSVVQWEMYVEVKVTDTGKGISESNQAAIFRRFYREEEVHDQQGVGIGLYLAREIVTRQGGYIKVVSELRQGSEFSIMLPVR</sequence>
<dbReference type="InterPro" id="IPR005467">
    <property type="entry name" value="His_kinase_dom"/>
</dbReference>
<evidence type="ECO:0000256" key="7">
    <source>
        <dbReference type="ARBA" id="ARBA00023012"/>
    </source>
</evidence>
<evidence type="ECO:0000313" key="10">
    <source>
        <dbReference type="EMBL" id="CRL40589.1"/>
    </source>
</evidence>
<dbReference type="SMART" id="SM00387">
    <property type="entry name" value="HATPase_c"/>
    <property type="match status" value="1"/>
</dbReference>
<dbReference type="Proteomes" id="UP000049979">
    <property type="component" value="Unassembled WGS sequence"/>
</dbReference>
<name>A0A0M6WTR3_9FIRM</name>
<dbReference type="FunFam" id="3.30.565.10:FF:000006">
    <property type="entry name" value="Sensor histidine kinase WalK"/>
    <property type="match status" value="1"/>
</dbReference>
<dbReference type="PRINTS" id="PR00344">
    <property type="entry name" value="BCTRLSENSOR"/>
</dbReference>
<dbReference type="InterPro" id="IPR003661">
    <property type="entry name" value="HisK_dim/P_dom"/>
</dbReference>
<dbReference type="Proteomes" id="UP000446657">
    <property type="component" value="Unassembled WGS sequence"/>
</dbReference>
<evidence type="ECO:0000256" key="3">
    <source>
        <dbReference type="ARBA" id="ARBA00012438"/>
    </source>
</evidence>
<dbReference type="InterPro" id="IPR050351">
    <property type="entry name" value="BphY/WalK/GraS-like"/>
</dbReference>
<dbReference type="PROSITE" id="PS50109">
    <property type="entry name" value="HIS_KIN"/>
    <property type="match status" value="1"/>
</dbReference>
<dbReference type="PANTHER" id="PTHR45453:SF1">
    <property type="entry name" value="PHOSPHATE REGULON SENSOR PROTEIN PHOR"/>
    <property type="match status" value="1"/>
</dbReference>
<dbReference type="InterPro" id="IPR004358">
    <property type="entry name" value="Sig_transdc_His_kin-like_C"/>
</dbReference>
<evidence type="ECO:0000256" key="1">
    <source>
        <dbReference type="ARBA" id="ARBA00000085"/>
    </source>
</evidence>
<dbReference type="SMART" id="SM00388">
    <property type="entry name" value="HisKA"/>
    <property type="match status" value="1"/>
</dbReference>
<dbReference type="Pfam" id="PF02518">
    <property type="entry name" value="HATPase_c"/>
    <property type="match status" value="1"/>
</dbReference>
<dbReference type="PANTHER" id="PTHR45453">
    <property type="entry name" value="PHOSPHATE REGULON SENSOR PROTEIN PHOR"/>
    <property type="match status" value="1"/>
</dbReference>
<feature type="domain" description="Histidine kinase" evidence="9">
    <location>
        <begin position="130"/>
        <end position="343"/>
    </location>
</feature>
<evidence type="ECO:0000256" key="5">
    <source>
        <dbReference type="ARBA" id="ARBA00022679"/>
    </source>
</evidence>
<dbReference type="SUPFAM" id="SSF47384">
    <property type="entry name" value="Homodimeric domain of signal transducing histidine kinase"/>
    <property type="match status" value="1"/>
</dbReference>
<dbReference type="GeneID" id="75080902"/>
<dbReference type="Gene3D" id="3.30.565.10">
    <property type="entry name" value="Histidine kinase-like ATPase, C-terminal domain"/>
    <property type="match status" value="1"/>
</dbReference>
<dbReference type="Pfam" id="PF00512">
    <property type="entry name" value="HisKA"/>
    <property type="match status" value="1"/>
</dbReference>
<protein>
    <recommendedName>
        <fullName evidence="3">histidine kinase</fullName>
        <ecNumber evidence="3">2.7.13.3</ecNumber>
    </recommendedName>
</protein>
<dbReference type="OrthoDB" id="9773956at2"/>
<dbReference type="GO" id="GO:0004721">
    <property type="term" value="F:phosphoprotein phosphatase activity"/>
    <property type="evidence" value="ECO:0007669"/>
    <property type="project" value="TreeGrafter"/>
</dbReference>
<keyword evidence="12" id="KW-1185">Reference proteome</keyword>
<dbReference type="AlphaFoldDB" id="A0A0M6WTR3"/>
<evidence type="ECO:0000259" key="9">
    <source>
        <dbReference type="PROSITE" id="PS50109"/>
    </source>
</evidence>
<keyword evidence="5" id="KW-0808">Transferase</keyword>
<dbReference type="InterPro" id="IPR036890">
    <property type="entry name" value="HATPase_C_sf"/>
</dbReference>
<evidence type="ECO:0000256" key="2">
    <source>
        <dbReference type="ARBA" id="ARBA00004370"/>
    </source>
</evidence>
<keyword evidence="8" id="KW-1133">Transmembrane helix</keyword>
<gene>
    <name evidence="11" type="ORF">GMD30_03235</name>
    <name evidence="10" type="ORF">M72_31001</name>
</gene>
<evidence type="ECO:0000313" key="13">
    <source>
        <dbReference type="Proteomes" id="UP000446657"/>
    </source>
</evidence>
<evidence type="ECO:0000313" key="11">
    <source>
        <dbReference type="EMBL" id="MTR80739.1"/>
    </source>
</evidence>
<feature type="transmembrane region" description="Helical" evidence="8">
    <location>
        <begin position="39"/>
        <end position="61"/>
    </location>
</feature>
<dbReference type="GO" id="GO:0005886">
    <property type="term" value="C:plasma membrane"/>
    <property type="evidence" value="ECO:0007669"/>
    <property type="project" value="TreeGrafter"/>
</dbReference>
<evidence type="ECO:0000313" key="12">
    <source>
        <dbReference type="Proteomes" id="UP000049979"/>
    </source>
</evidence>